<evidence type="ECO:0000256" key="11">
    <source>
        <dbReference type="PROSITE-ProRule" id="PRU00176"/>
    </source>
</evidence>
<evidence type="ECO:0000259" key="13">
    <source>
        <dbReference type="PROSITE" id="PS50102"/>
    </source>
</evidence>
<comment type="similarity">
    <text evidence="3 12">Belongs to the polyadenylate-binding protein type-1 family.</text>
</comment>
<dbReference type="FunFam" id="3.30.70.330:FF:000285">
    <property type="entry name" value="Polyadenylate-binding protein"/>
    <property type="match status" value="1"/>
</dbReference>
<evidence type="ECO:0000256" key="5">
    <source>
        <dbReference type="ARBA" id="ARBA00022581"/>
    </source>
</evidence>
<dbReference type="FunFam" id="3.30.70.330:FF:000555">
    <property type="entry name" value="Polyadenylate-binding protein"/>
    <property type="match status" value="1"/>
</dbReference>
<sequence length="668" mass="72446">MAQIQVQHQSHVVSGPNGGVAAAGGGGGGGANQFVTTSLYVGDLDFNVTDSQLYDLFNQVGQVVSVRVCRDLSTRRSLGYGYVNYNNPQDAARAIEVLNFTPLNGKVIRIMYSHRDPSIRRSGAANIFIKNLDKAIDNKALHDTFSSFGNILSCKIATDHSAQSKGYGFVQFDNEESAQTAIDKLNGMLINDKQVYVGQFLRKQERDTAMNKTKFNNVYVKNLSESTSEEDLNKIFGEYGILTSVVVMRDGDGKSKCFGFVNFENTDAAANAVEALNGKKIDDKEWYVGKAQKKSERELELKSRFEQSAKEVVDKFQGLNLYVKNLDDSIDDDKLRELFSEFGTVTSCKVMCDPSGISRGSGFVAFTTPDEASRALAEMNGKNGWKQTTLCCSCPTERREKSKVAGTVFPNAASCNGTGTCSSYANVSPRHSRPWTTIVLWAGTPCYDSSGWIWLPAATCSWNEARRGSHAKLLHANGPAGSAGPSPSWAEGGRSCATRATAFAIDAAAGLFTSFIVCFLGDVVIVTHLGRNMQDVPMPGVAGGMLSVPYDMGGMLSRDSTMVPRLPPMAVPALATSLANAPPDQQRTMLGENLYPLVDQLEHEHAAKVTGMLLEMDQTEVLHLLESPDALRAKVNEAMDVLRNVSQQHGNSPVDRLASLSLNDNLVS</sequence>
<evidence type="ECO:0000256" key="3">
    <source>
        <dbReference type="ARBA" id="ARBA00008557"/>
    </source>
</evidence>
<dbReference type="CDD" id="cd12380">
    <property type="entry name" value="RRM3_I_PABPs"/>
    <property type="match status" value="1"/>
</dbReference>
<dbReference type="Proteomes" id="UP000585474">
    <property type="component" value="Unassembled WGS sequence"/>
</dbReference>
<dbReference type="SUPFAM" id="SSF63570">
    <property type="entry name" value="PABC (PABP) domain"/>
    <property type="match status" value="1"/>
</dbReference>
<dbReference type="FunFam" id="1.10.1900.10:FF:000003">
    <property type="entry name" value="Polyadenylate-binding protein"/>
    <property type="match status" value="1"/>
</dbReference>
<reference evidence="15 16" key="1">
    <citation type="submission" date="2019-07" db="EMBL/GenBank/DDBJ databases">
        <title>De Novo Assembly of kiwifruit Actinidia rufa.</title>
        <authorList>
            <person name="Sugita-Konishi S."/>
            <person name="Sato K."/>
            <person name="Mori E."/>
            <person name="Abe Y."/>
            <person name="Kisaki G."/>
            <person name="Hamano K."/>
            <person name="Suezawa K."/>
            <person name="Otani M."/>
            <person name="Fukuda T."/>
            <person name="Manabe T."/>
            <person name="Gomi K."/>
            <person name="Tabuchi M."/>
            <person name="Akimitsu K."/>
            <person name="Kataoka I."/>
        </authorList>
    </citation>
    <scope>NUCLEOTIDE SEQUENCE [LARGE SCALE GENOMIC DNA]</scope>
    <source>
        <strain evidence="16">cv. Fuchu</strain>
    </source>
</reference>
<evidence type="ECO:0000256" key="10">
    <source>
        <dbReference type="ARBA" id="ARBA00054110"/>
    </source>
</evidence>
<feature type="domain" description="RRM" evidence="13">
    <location>
        <begin position="125"/>
        <end position="197"/>
    </location>
</feature>
<dbReference type="InterPro" id="IPR035979">
    <property type="entry name" value="RBD_domain_sf"/>
</dbReference>
<dbReference type="InterPro" id="IPR000504">
    <property type="entry name" value="RRM_dom"/>
</dbReference>
<dbReference type="GO" id="GO:0006417">
    <property type="term" value="P:regulation of translation"/>
    <property type="evidence" value="ECO:0007669"/>
    <property type="project" value="UniProtKB-KW"/>
</dbReference>
<keyword evidence="5" id="KW-0945">Host-virus interaction</keyword>
<comment type="caution">
    <text evidence="15">The sequence shown here is derived from an EMBL/GenBank/DDBJ whole genome shotgun (WGS) entry which is preliminary data.</text>
</comment>
<dbReference type="CDD" id="cd12379">
    <property type="entry name" value="RRM2_I_PABPs"/>
    <property type="match status" value="1"/>
</dbReference>
<comment type="subcellular location">
    <subcellularLocation>
        <location evidence="2 12">Cytoplasm</location>
    </subcellularLocation>
    <subcellularLocation>
        <location evidence="1">Nucleus</location>
    </subcellularLocation>
</comment>
<dbReference type="GO" id="GO:0005634">
    <property type="term" value="C:nucleus"/>
    <property type="evidence" value="ECO:0007669"/>
    <property type="project" value="UniProtKB-SubCell"/>
</dbReference>
<dbReference type="OrthoDB" id="19742at2759"/>
<dbReference type="InterPro" id="IPR012677">
    <property type="entry name" value="Nucleotide-bd_a/b_plait_sf"/>
</dbReference>
<dbReference type="Gene3D" id="1.10.1900.10">
    <property type="entry name" value="c-terminal domain of poly(a) binding protein"/>
    <property type="match status" value="1"/>
</dbReference>
<dbReference type="PROSITE" id="PS50102">
    <property type="entry name" value="RRM"/>
    <property type="match status" value="4"/>
</dbReference>
<evidence type="ECO:0000256" key="8">
    <source>
        <dbReference type="ARBA" id="ARBA00022884"/>
    </source>
</evidence>
<feature type="domain" description="RRM" evidence="13">
    <location>
        <begin position="319"/>
        <end position="384"/>
    </location>
</feature>
<dbReference type="EMBL" id="BJWL01000011">
    <property type="protein sequence ID" value="GFY95947.1"/>
    <property type="molecule type" value="Genomic_DNA"/>
</dbReference>
<evidence type="ECO:0000256" key="1">
    <source>
        <dbReference type="ARBA" id="ARBA00004123"/>
    </source>
</evidence>
<protein>
    <recommendedName>
        <fullName evidence="12">Polyadenylate-binding protein</fullName>
        <shortName evidence="12">PABP</shortName>
    </recommendedName>
</protein>
<evidence type="ECO:0000256" key="2">
    <source>
        <dbReference type="ARBA" id="ARBA00004496"/>
    </source>
</evidence>
<dbReference type="PROSITE" id="PS51309">
    <property type="entry name" value="PABC"/>
    <property type="match status" value="1"/>
</dbReference>
<dbReference type="PANTHER" id="PTHR24012">
    <property type="entry name" value="RNA BINDING PROTEIN"/>
    <property type="match status" value="1"/>
</dbReference>
<proteinExistence type="inferred from homology"/>
<dbReference type="SUPFAM" id="SSF54928">
    <property type="entry name" value="RNA-binding domain, RBD"/>
    <property type="match status" value="3"/>
</dbReference>
<feature type="domain" description="RRM" evidence="13">
    <location>
        <begin position="216"/>
        <end position="293"/>
    </location>
</feature>
<evidence type="ECO:0000256" key="7">
    <source>
        <dbReference type="ARBA" id="ARBA00022845"/>
    </source>
</evidence>
<keyword evidence="4 12" id="KW-0963">Cytoplasm</keyword>
<keyword evidence="9" id="KW-0539">Nucleus</keyword>
<dbReference type="NCBIfam" id="TIGR01628">
    <property type="entry name" value="PABP-1234"/>
    <property type="match status" value="1"/>
</dbReference>
<dbReference type="FunFam" id="3.30.70.330:FF:000239">
    <property type="entry name" value="Polyadenylate-binding protein"/>
    <property type="match status" value="1"/>
</dbReference>
<keyword evidence="7" id="KW-0810">Translation regulation</keyword>
<dbReference type="FunFam" id="3.30.70.330:FF:000651">
    <property type="entry name" value="Poly(A) binding protein cytoplasmic 1 like"/>
    <property type="match status" value="1"/>
</dbReference>
<name>A0A7J0FDE8_9ERIC</name>
<evidence type="ECO:0000259" key="14">
    <source>
        <dbReference type="PROSITE" id="PS51309"/>
    </source>
</evidence>
<keyword evidence="16" id="KW-1185">Reference proteome</keyword>
<accession>A0A7J0FDE8</accession>
<dbReference type="GO" id="GO:0003723">
    <property type="term" value="F:RNA binding"/>
    <property type="evidence" value="ECO:0007669"/>
    <property type="project" value="UniProtKB-UniRule"/>
</dbReference>
<feature type="domain" description="PABC" evidence="14">
    <location>
        <begin position="570"/>
        <end position="647"/>
    </location>
</feature>
<dbReference type="Gene3D" id="3.30.70.330">
    <property type="match status" value="4"/>
</dbReference>
<dbReference type="InterPro" id="IPR003954">
    <property type="entry name" value="RRM_euk-type"/>
</dbReference>
<evidence type="ECO:0000313" key="16">
    <source>
        <dbReference type="Proteomes" id="UP000585474"/>
    </source>
</evidence>
<dbReference type="SMART" id="SM00360">
    <property type="entry name" value="RRM"/>
    <property type="match status" value="4"/>
</dbReference>
<dbReference type="InterPro" id="IPR002004">
    <property type="entry name" value="PABP_HYD_C"/>
</dbReference>
<evidence type="ECO:0000313" key="15">
    <source>
        <dbReference type="EMBL" id="GFY95947.1"/>
    </source>
</evidence>
<evidence type="ECO:0000256" key="6">
    <source>
        <dbReference type="ARBA" id="ARBA00022737"/>
    </source>
</evidence>
<dbReference type="InterPro" id="IPR034364">
    <property type="entry name" value="PABP_RRM1"/>
</dbReference>
<gene>
    <name evidence="15" type="ORF">Acr_11g0002530</name>
</gene>
<dbReference type="InterPro" id="IPR045305">
    <property type="entry name" value="RRM2_I_PABPs"/>
</dbReference>
<dbReference type="Pfam" id="PF00076">
    <property type="entry name" value="RRM_1"/>
    <property type="match status" value="4"/>
</dbReference>
<keyword evidence="6" id="KW-0677">Repeat</keyword>
<comment type="function">
    <text evidence="10">Binds the poly(A) tail of mRNA. Appears to be an important mediator of the multiple roles of the poly(A) tail in mRNA biogenesis, stability and translation.</text>
</comment>
<dbReference type="AlphaFoldDB" id="A0A7J0FDE8"/>
<evidence type="ECO:0000256" key="9">
    <source>
        <dbReference type="ARBA" id="ARBA00023242"/>
    </source>
</evidence>
<dbReference type="GO" id="GO:0005737">
    <property type="term" value="C:cytoplasm"/>
    <property type="evidence" value="ECO:0007669"/>
    <property type="project" value="UniProtKB-SubCell"/>
</dbReference>
<keyword evidence="8 11" id="KW-0694">RNA-binding</keyword>
<dbReference type="InterPro" id="IPR036053">
    <property type="entry name" value="PABP-dom"/>
</dbReference>
<dbReference type="Pfam" id="PF00658">
    <property type="entry name" value="MLLE"/>
    <property type="match status" value="1"/>
</dbReference>
<dbReference type="InterPro" id="IPR006515">
    <property type="entry name" value="PABP_1234"/>
</dbReference>
<feature type="domain" description="RRM" evidence="13">
    <location>
        <begin position="37"/>
        <end position="115"/>
    </location>
</feature>
<dbReference type="SMART" id="SM00517">
    <property type="entry name" value="PolyA"/>
    <property type="match status" value="1"/>
</dbReference>
<evidence type="ECO:0000256" key="4">
    <source>
        <dbReference type="ARBA" id="ARBA00022490"/>
    </source>
</evidence>
<evidence type="ECO:0000256" key="12">
    <source>
        <dbReference type="RuleBase" id="RU362004"/>
    </source>
</evidence>
<dbReference type="SMART" id="SM00361">
    <property type="entry name" value="RRM_1"/>
    <property type="match status" value="4"/>
</dbReference>
<dbReference type="CDD" id="cd12378">
    <property type="entry name" value="RRM1_I_PABPs"/>
    <property type="match status" value="1"/>
</dbReference>
<organism evidence="15 16">
    <name type="scientific">Actinidia rufa</name>
    <dbReference type="NCBI Taxonomy" id="165716"/>
    <lineage>
        <taxon>Eukaryota</taxon>
        <taxon>Viridiplantae</taxon>
        <taxon>Streptophyta</taxon>
        <taxon>Embryophyta</taxon>
        <taxon>Tracheophyta</taxon>
        <taxon>Spermatophyta</taxon>
        <taxon>Magnoliopsida</taxon>
        <taxon>eudicotyledons</taxon>
        <taxon>Gunneridae</taxon>
        <taxon>Pentapetalae</taxon>
        <taxon>asterids</taxon>
        <taxon>Ericales</taxon>
        <taxon>Actinidiaceae</taxon>
        <taxon>Actinidia</taxon>
    </lineage>
</organism>